<dbReference type="InterPro" id="IPR000551">
    <property type="entry name" value="MerR-type_HTH_dom"/>
</dbReference>
<dbReference type="PANTHER" id="PTHR30204">
    <property type="entry name" value="REDOX-CYCLING DRUG-SENSING TRANSCRIPTIONAL ACTIVATOR SOXR"/>
    <property type="match status" value="1"/>
</dbReference>
<evidence type="ECO:0000256" key="6">
    <source>
        <dbReference type="ARBA" id="ARBA00023015"/>
    </source>
</evidence>
<gene>
    <name evidence="13" type="ORF">ENE75_16505</name>
</gene>
<dbReference type="InterPro" id="IPR015358">
    <property type="entry name" value="Tscrpt_reg_MerR_DNA-bd"/>
</dbReference>
<evidence type="ECO:0000256" key="1">
    <source>
        <dbReference type="ARBA" id="ARBA00017146"/>
    </source>
</evidence>
<dbReference type="Pfam" id="PF09278">
    <property type="entry name" value="MerR-DNA-bind"/>
    <property type="match status" value="1"/>
</dbReference>
<feature type="domain" description="HTH merR-type" evidence="12">
    <location>
        <begin position="23"/>
        <end position="91"/>
    </location>
</feature>
<dbReference type="PANTHER" id="PTHR30204:SF69">
    <property type="entry name" value="MERR-FAMILY TRANSCRIPTIONAL REGULATOR"/>
    <property type="match status" value="1"/>
</dbReference>
<dbReference type="PROSITE" id="PS50937">
    <property type="entry name" value="HTH_MERR_2"/>
    <property type="match status" value="1"/>
</dbReference>
<evidence type="ECO:0000259" key="12">
    <source>
        <dbReference type="PROSITE" id="PS50937"/>
    </source>
</evidence>
<reference evidence="13 14" key="1">
    <citation type="submission" date="2019-01" db="EMBL/GenBank/DDBJ databases">
        <authorList>
            <person name="Chen W.-M."/>
        </authorList>
    </citation>
    <scope>NUCLEOTIDE SEQUENCE [LARGE SCALE GENOMIC DNA]</scope>
    <source>
        <strain evidence="13 14">ICH-3</strain>
    </source>
</reference>
<sequence>MNHDAVPPRRGRQPRRTDTGAPPLTIGQLARMSDVGVETIRYYQRRGFLPVPPSSGAVRLYPTALVQRIRFIKKAQSVGFTLEEIGTLLDLADGRNRRRVQAVTAARLAQINGKLADLARMQAALAHLLHQCLTTGEVHPCPIIDALTDADEAPRP</sequence>
<keyword evidence="5" id="KW-0476">Mercury</keyword>
<dbReference type="InterPro" id="IPR047057">
    <property type="entry name" value="MerR_fam"/>
</dbReference>
<dbReference type="Gene3D" id="1.10.1660.10">
    <property type="match status" value="1"/>
</dbReference>
<dbReference type="RefSeq" id="WP_128199411.1">
    <property type="nucleotide sequence ID" value="NZ_SACT01000005.1"/>
</dbReference>
<evidence type="ECO:0000256" key="3">
    <source>
        <dbReference type="ARBA" id="ARBA00022491"/>
    </source>
</evidence>
<evidence type="ECO:0000256" key="5">
    <source>
        <dbReference type="ARBA" id="ARBA00022914"/>
    </source>
</evidence>
<evidence type="ECO:0000256" key="4">
    <source>
        <dbReference type="ARBA" id="ARBA00022723"/>
    </source>
</evidence>
<evidence type="ECO:0000256" key="9">
    <source>
        <dbReference type="ARBA" id="ARBA00023163"/>
    </source>
</evidence>
<protein>
    <recommendedName>
        <fullName evidence="1">Mercuric resistance operon regulatory protein</fullName>
    </recommendedName>
</protein>
<keyword evidence="4" id="KW-0479">Metal-binding</keyword>
<feature type="region of interest" description="Disordered" evidence="11">
    <location>
        <begin position="1"/>
        <end position="25"/>
    </location>
</feature>
<keyword evidence="2" id="KW-0475">Mercuric resistance</keyword>
<comment type="caution">
    <text evidence="13">The sequence shown here is derived from an EMBL/GenBank/DDBJ whole genome shotgun (WGS) entry which is preliminary data.</text>
</comment>
<evidence type="ECO:0000313" key="14">
    <source>
        <dbReference type="Proteomes" id="UP000288178"/>
    </source>
</evidence>
<keyword evidence="3" id="KW-0678">Repressor</keyword>
<proteinExistence type="predicted"/>
<dbReference type="PRINTS" id="PR00040">
    <property type="entry name" value="HTHMERR"/>
</dbReference>
<name>A0A437JU64_9BURK</name>
<dbReference type="CDD" id="cd04783">
    <property type="entry name" value="HTH_MerR1"/>
    <property type="match status" value="1"/>
</dbReference>
<evidence type="ECO:0000256" key="11">
    <source>
        <dbReference type="SAM" id="MobiDB-lite"/>
    </source>
</evidence>
<evidence type="ECO:0000256" key="10">
    <source>
        <dbReference type="ARBA" id="ARBA00024874"/>
    </source>
</evidence>
<dbReference type="OrthoDB" id="9808480at2"/>
<dbReference type="GO" id="GO:0003700">
    <property type="term" value="F:DNA-binding transcription factor activity"/>
    <property type="evidence" value="ECO:0007669"/>
    <property type="project" value="InterPro"/>
</dbReference>
<dbReference type="SMART" id="SM00422">
    <property type="entry name" value="HTH_MERR"/>
    <property type="match status" value="1"/>
</dbReference>
<accession>A0A437JU64</accession>
<evidence type="ECO:0000256" key="7">
    <source>
        <dbReference type="ARBA" id="ARBA00023125"/>
    </source>
</evidence>
<comment type="function">
    <text evidence="10">Mediates the mercuric-dependent induction of mercury resistance operon. In the absence of mercury MerR represses transcription by binding tightly to the mer operator region; when mercury is present the dimeric complex binds a single ion and becomes a potent transcriptional activator, while remaining bound to the mer site.</text>
</comment>
<keyword evidence="8" id="KW-0010">Activator</keyword>
<organism evidence="13 14">
    <name type="scientific">Rubrivivax albus</name>
    <dbReference type="NCBI Taxonomy" id="2499835"/>
    <lineage>
        <taxon>Bacteria</taxon>
        <taxon>Pseudomonadati</taxon>
        <taxon>Pseudomonadota</taxon>
        <taxon>Betaproteobacteria</taxon>
        <taxon>Burkholderiales</taxon>
        <taxon>Sphaerotilaceae</taxon>
        <taxon>Rubrivivax</taxon>
    </lineage>
</organism>
<dbReference type="AlphaFoldDB" id="A0A437JU64"/>
<keyword evidence="7" id="KW-0238">DNA-binding</keyword>
<keyword evidence="6" id="KW-0805">Transcription regulation</keyword>
<dbReference type="Pfam" id="PF00376">
    <property type="entry name" value="MerR"/>
    <property type="match status" value="1"/>
</dbReference>
<keyword evidence="9" id="KW-0804">Transcription</keyword>
<evidence type="ECO:0000256" key="8">
    <source>
        <dbReference type="ARBA" id="ARBA00023159"/>
    </source>
</evidence>
<keyword evidence="14" id="KW-1185">Reference proteome</keyword>
<dbReference type="Proteomes" id="UP000288178">
    <property type="component" value="Unassembled WGS sequence"/>
</dbReference>
<evidence type="ECO:0000313" key="13">
    <source>
        <dbReference type="EMBL" id="RVT50595.1"/>
    </source>
</evidence>
<dbReference type="SUPFAM" id="SSF46955">
    <property type="entry name" value="Putative DNA-binding domain"/>
    <property type="match status" value="1"/>
</dbReference>
<dbReference type="GO" id="GO:0045340">
    <property type="term" value="F:mercury ion binding"/>
    <property type="evidence" value="ECO:0007669"/>
    <property type="project" value="InterPro"/>
</dbReference>
<dbReference type="EMBL" id="SACT01000005">
    <property type="protein sequence ID" value="RVT50595.1"/>
    <property type="molecule type" value="Genomic_DNA"/>
</dbReference>
<dbReference type="InterPro" id="IPR009061">
    <property type="entry name" value="DNA-bd_dom_put_sf"/>
</dbReference>
<evidence type="ECO:0000256" key="2">
    <source>
        <dbReference type="ARBA" id="ARBA00022466"/>
    </source>
</evidence>
<dbReference type="GO" id="GO:0003677">
    <property type="term" value="F:DNA binding"/>
    <property type="evidence" value="ECO:0007669"/>
    <property type="project" value="UniProtKB-KW"/>
</dbReference>
<dbReference type="InterPro" id="IPR011794">
    <property type="entry name" value="MerR"/>
</dbReference>
<dbReference type="GO" id="GO:0046689">
    <property type="term" value="P:response to mercury ion"/>
    <property type="evidence" value="ECO:0007669"/>
    <property type="project" value="UniProtKB-KW"/>
</dbReference>